<organism evidence="2 3">
    <name type="scientific">Lapidilactobacillus dextrinicus</name>
    <dbReference type="NCBI Taxonomy" id="51664"/>
    <lineage>
        <taxon>Bacteria</taxon>
        <taxon>Bacillati</taxon>
        <taxon>Bacillota</taxon>
        <taxon>Bacilli</taxon>
        <taxon>Lactobacillales</taxon>
        <taxon>Lactobacillaceae</taxon>
        <taxon>Lapidilactobacillus</taxon>
    </lineage>
</organism>
<dbReference type="GO" id="GO:0015074">
    <property type="term" value="P:DNA integration"/>
    <property type="evidence" value="ECO:0007669"/>
    <property type="project" value="InterPro"/>
</dbReference>
<evidence type="ECO:0000259" key="1">
    <source>
        <dbReference type="Pfam" id="PF13333"/>
    </source>
</evidence>
<evidence type="ECO:0000313" key="2">
    <source>
        <dbReference type="EMBL" id="HJE15441.1"/>
    </source>
</evidence>
<dbReference type="EMBL" id="DYXY01000128">
    <property type="protein sequence ID" value="HJE15441.1"/>
    <property type="molecule type" value="Genomic_DNA"/>
</dbReference>
<proteinExistence type="predicted"/>
<feature type="domain" description="Integrase catalytic" evidence="1">
    <location>
        <begin position="2"/>
        <end position="28"/>
    </location>
</feature>
<dbReference type="InterPro" id="IPR001584">
    <property type="entry name" value="Integrase_cat-core"/>
</dbReference>
<comment type="caution">
    <text evidence="2">The sequence shown here is derived from an EMBL/GenBank/DDBJ whole genome shotgun (WGS) entry which is preliminary data.</text>
</comment>
<reference evidence="2" key="1">
    <citation type="journal article" date="2021" name="PeerJ">
        <title>Extensive microbial diversity within the chicken gut microbiome revealed by metagenomics and culture.</title>
        <authorList>
            <person name="Gilroy R."/>
            <person name="Ravi A."/>
            <person name="Getino M."/>
            <person name="Pursley I."/>
            <person name="Horton D.L."/>
            <person name="Alikhan N.F."/>
            <person name="Baker D."/>
            <person name="Gharbi K."/>
            <person name="Hall N."/>
            <person name="Watson M."/>
            <person name="Adriaenssens E.M."/>
            <person name="Foster-Nyarko E."/>
            <person name="Jarju S."/>
            <person name="Secka A."/>
            <person name="Antonio M."/>
            <person name="Oren A."/>
            <person name="Chaudhuri R.R."/>
            <person name="La Ragione R."/>
            <person name="Hildebrand F."/>
            <person name="Pallen M.J."/>
        </authorList>
    </citation>
    <scope>NUCLEOTIDE SEQUENCE</scope>
    <source>
        <strain evidence="2">CHK173-2119</strain>
    </source>
</reference>
<evidence type="ECO:0000313" key="3">
    <source>
        <dbReference type="Proteomes" id="UP000774947"/>
    </source>
</evidence>
<accession>A0A921B3U2</accession>
<dbReference type="Pfam" id="PF13333">
    <property type="entry name" value="rve_2"/>
    <property type="match status" value="1"/>
</dbReference>
<reference evidence="2" key="2">
    <citation type="submission" date="2021-09" db="EMBL/GenBank/DDBJ databases">
        <authorList>
            <person name="Gilroy R."/>
        </authorList>
    </citation>
    <scope>NUCLEOTIDE SEQUENCE</scope>
    <source>
        <strain evidence="2">CHK173-2119</strain>
    </source>
</reference>
<dbReference type="AlphaFoldDB" id="A0A921B3U2"/>
<dbReference type="Proteomes" id="UP000774947">
    <property type="component" value="Unassembled WGS sequence"/>
</dbReference>
<gene>
    <name evidence="2" type="ORF">K8W17_05125</name>
</gene>
<protein>
    <submittedName>
        <fullName evidence="2">IS3 family transposase</fullName>
    </submittedName>
</protein>
<name>A0A921B3U2_9LACO</name>
<sequence>MVKNYISFWNNKRIFTKLGNQSPVDYRKSIA</sequence>